<evidence type="ECO:0000313" key="5">
    <source>
        <dbReference type="EMBL" id="KAJ8973730.1"/>
    </source>
</evidence>
<evidence type="ECO:0000256" key="4">
    <source>
        <dbReference type="ARBA" id="ARBA00023212"/>
    </source>
</evidence>
<comment type="similarity">
    <text evidence="2">Belongs to the MOZART1 family.</text>
</comment>
<keyword evidence="3" id="KW-0963">Cytoplasm</keyword>
<evidence type="ECO:0000313" key="6">
    <source>
        <dbReference type="Proteomes" id="UP001162164"/>
    </source>
</evidence>
<comment type="subcellular location">
    <subcellularLocation>
        <location evidence="1">Cytoplasm</location>
        <location evidence="1">Cytoskeleton</location>
        <location evidence="1">Microtubule organizing center</location>
    </subcellularLocation>
</comment>
<comment type="caution">
    <text evidence="5">The sequence shown here is derived from an EMBL/GenBank/DDBJ whole genome shotgun (WGS) entry which is preliminary data.</text>
</comment>
<dbReference type="PANTHER" id="PTHR28520">
    <property type="entry name" value="MITOTIC-SPINDLE ORGANIZING PROTEIN 1"/>
    <property type="match status" value="1"/>
</dbReference>
<keyword evidence="6" id="KW-1185">Reference proteome</keyword>
<dbReference type="InterPro" id="IPR022214">
    <property type="entry name" value="MZT1"/>
</dbReference>
<accession>A0ABQ9J7W5</accession>
<sequence>MVEDSPFSYLSMANNKLAPIREAKETFQALMELSRLLCTGLEPEILSLCVRLCEAGVNPEVLAAVVRELRKEMQTLQEQPTEPAP</sequence>
<keyword evidence="4" id="KW-0206">Cytoskeleton</keyword>
<dbReference type="PANTHER" id="PTHR28520:SF2">
    <property type="entry name" value="MITOTIC-SPINDLE ORGANIZING PROTEIN 1"/>
    <property type="match status" value="1"/>
</dbReference>
<dbReference type="Pfam" id="PF12554">
    <property type="entry name" value="MOZART1"/>
    <property type="match status" value="1"/>
</dbReference>
<evidence type="ECO:0008006" key="7">
    <source>
        <dbReference type="Google" id="ProtNLM"/>
    </source>
</evidence>
<organism evidence="5 6">
    <name type="scientific">Molorchus minor</name>
    <dbReference type="NCBI Taxonomy" id="1323400"/>
    <lineage>
        <taxon>Eukaryota</taxon>
        <taxon>Metazoa</taxon>
        <taxon>Ecdysozoa</taxon>
        <taxon>Arthropoda</taxon>
        <taxon>Hexapoda</taxon>
        <taxon>Insecta</taxon>
        <taxon>Pterygota</taxon>
        <taxon>Neoptera</taxon>
        <taxon>Endopterygota</taxon>
        <taxon>Coleoptera</taxon>
        <taxon>Polyphaga</taxon>
        <taxon>Cucujiformia</taxon>
        <taxon>Chrysomeloidea</taxon>
        <taxon>Cerambycidae</taxon>
        <taxon>Lamiinae</taxon>
        <taxon>Monochamini</taxon>
        <taxon>Molorchus</taxon>
    </lineage>
</organism>
<dbReference type="Proteomes" id="UP001162164">
    <property type="component" value="Unassembled WGS sequence"/>
</dbReference>
<reference evidence="5" key="1">
    <citation type="journal article" date="2023" name="Insect Mol. Biol.">
        <title>Genome sequencing provides insights into the evolution of gene families encoding plant cell wall-degrading enzymes in longhorned beetles.</title>
        <authorList>
            <person name="Shin N.R."/>
            <person name="Okamura Y."/>
            <person name="Kirsch R."/>
            <person name="Pauchet Y."/>
        </authorList>
    </citation>
    <scope>NUCLEOTIDE SEQUENCE</scope>
    <source>
        <strain evidence="5">MMC_N1</strain>
    </source>
</reference>
<gene>
    <name evidence="5" type="ORF">NQ317_012869</name>
</gene>
<protein>
    <recommendedName>
        <fullName evidence="7">Mitotic-spindle organizing protein 1</fullName>
    </recommendedName>
</protein>
<evidence type="ECO:0000256" key="2">
    <source>
        <dbReference type="ARBA" id="ARBA00011015"/>
    </source>
</evidence>
<proteinExistence type="inferred from homology"/>
<dbReference type="EMBL" id="JAPWTJ010001125">
    <property type="protein sequence ID" value="KAJ8973730.1"/>
    <property type="molecule type" value="Genomic_DNA"/>
</dbReference>
<name>A0ABQ9J7W5_9CUCU</name>
<evidence type="ECO:0000256" key="3">
    <source>
        <dbReference type="ARBA" id="ARBA00022490"/>
    </source>
</evidence>
<evidence type="ECO:0000256" key="1">
    <source>
        <dbReference type="ARBA" id="ARBA00004267"/>
    </source>
</evidence>